<protein>
    <recommendedName>
        <fullName evidence="3">NudC domain-containing protein 1</fullName>
    </recommendedName>
</protein>
<dbReference type="PANTHER" id="PTHR21664">
    <property type="entry name" value="CHRONIC MYELOGENOUS LEUKEMIA TUMOR ANTIGEN 66"/>
    <property type="match status" value="1"/>
</dbReference>
<dbReference type="OrthoDB" id="428655at2759"/>
<evidence type="ECO:0000256" key="2">
    <source>
        <dbReference type="ARBA" id="ARBA00004496"/>
    </source>
</evidence>
<dbReference type="PROSITE" id="PS51203">
    <property type="entry name" value="CS"/>
    <property type="match status" value="1"/>
</dbReference>
<dbReference type="GO" id="GO:0005737">
    <property type="term" value="C:cytoplasm"/>
    <property type="evidence" value="ECO:0007669"/>
    <property type="project" value="UniProtKB-SubCell"/>
</dbReference>
<dbReference type="CDD" id="cd06467">
    <property type="entry name" value="p23_NUDC_like"/>
    <property type="match status" value="1"/>
</dbReference>
<accession>A0A6J1S774</accession>
<feature type="domain" description="CS" evidence="6">
    <location>
        <begin position="327"/>
        <end position="414"/>
    </location>
</feature>
<dbReference type="Pfam" id="PF04969">
    <property type="entry name" value="CS"/>
    <property type="match status" value="1"/>
</dbReference>
<evidence type="ECO:0000259" key="6">
    <source>
        <dbReference type="PROSITE" id="PS51203"/>
    </source>
</evidence>
<organism evidence="7 8">
    <name type="scientific">Frankliniella occidentalis</name>
    <name type="common">Western flower thrips</name>
    <name type="synonym">Euthrips occidentalis</name>
    <dbReference type="NCBI Taxonomy" id="133901"/>
    <lineage>
        <taxon>Eukaryota</taxon>
        <taxon>Metazoa</taxon>
        <taxon>Ecdysozoa</taxon>
        <taxon>Arthropoda</taxon>
        <taxon>Hexapoda</taxon>
        <taxon>Insecta</taxon>
        <taxon>Pterygota</taxon>
        <taxon>Neoptera</taxon>
        <taxon>Paraneoptera</taxon>
        <taxon>Thysanoptera</taxon>
        <taxon>Terebrantia</taxon>
        <taxon>Thripoidea</taxon>
        <taxon>Thripidae</taxon>
        <taxon>Frankliniella</taxon>
    </lineage>
</organism>
<dbReference type="PANTHER" id="PTHR21664:SF1">
    <property type="entry name" value="NUDC DOMAIN-CONTAINING PROTEIN 1"/>
    <property type="match status" value="1"/>
</dbReference>
<evidence type="ECO:0000313" key="8">
    <source>
        <dbReference type="RefSeq" id="XP_026276867.2"/>
    </source>
</evidence>
<keyword evidence="5" id="KW-0539">Nucleus</keyword>
<keyword evidence="4" id="KW-0963">Cytoplasm</keyword>
<proteinExistence type="predicted"/>
<dbReference type="RefSeq" id="XP_026276867.2">
    <property type="nucleotide sequence ID" value="XM_026421082.2"/>
</dbReference>
<comment type="subcellular location">
    <subcellularLocation>
        <location evidence="2">Cytoplasm</location>
    </subcellularLocation>
    <subcellularLocation>
        <location evidence="1">Nucleus</location>
    </subcellularLocation>
</comment>
<dbReference type="InterPro" id="IPR008978">
    <property type="entry name" value="HSP20-like_chaperone"/>
</dbReference>
<dbReference type="InterPro" id="IPR007052">
    <property type="entry name" value="CS_dom"/>
</dbReference>
<dbReference type="AlphaFoldDB" id="A0A6J1S774"/>
<evidence type="ECO:0000256" key="5">
    <source>
        <dbReference type="ARBA" id="ARBA00023242"/>
    </source>
</evidence>
<dbReference type="Gene3D" id="2.60.40.790">
    <property type="match status" value="1"/>
</dbReference>
<evidence type="ECO:0000256" key="3">
    <source>
        <dbReference type="ARBA" id="ARBA00018915"/>
    </source>
</evidence>
<evidence type="ECO:0000256" key="1">
    <source>
        <dbReference type="ARBA" id="ARBA00004123"/>
    </source>
</evidence>
<dbReference type="KEGG" id="foc:113205446"/>
<dbReference type="InterPro" id="IPR037895">
    <property type="entry name" value="NUDCD1"/>
</dbReference>
<dbReference type="SUPFAM" id="SSF49764">
    <property type="entry name" value="HSP20-like chaperones"/>
    <property type="match status" value="1"/>
</dbReference>
<dbReference type="Proteomes" id="UP000504606">
    <property type="component" value="Unplaced"/>
</dbReference>
<sequence>MQLIGHQAAGGCRRLLACFKNSTLKNTAKFTHLHEQAGGDEIELPQKYSREIMAKPRILVDLRPDGKLLDSSFDGYKLSLEPVPTKSYALPSKPDNVTPSADQYSFLHTKLFGLHNKLYCDPWTDNIYFIDDKWKILCFNSDIDFVKDSPFSEVWEVPSHHERRPGHYNLSISFASTDLVIIADGAGTLHVVDTGDRSFKNRNWEIAFSCEPIGEQRGFVVLNSRYYCGELHCLLLHIAEQEIEGSDGKKSKFSSVIDWVTIEGELSQQNWGMKTARQLVGGGSIDFASLEPSCTALFVASDRPLKFTVDSENPVAEDKQDKKVEYKHQIVFSWLQKGDDITLNVPVAADVAKSDIKVTVSPLSLQINIRDNVVLEGALHQRVDSDLTCWTLSSGKLEIILTKVENGVVWPELIVGCQKGEEIMDPALVEEVHQRLAHLCSETVETATNDVAPAYNSQELEDCDAFPRDTSVLLRLDSKDHTISHQVSMGGHQWLFNVSLTAGAPPALCVRHDVDACVWQMDEMNRDSNIWPITHVGTFLAFGYVQASKQHRKFTVCPSDMSYAAICDTSRHIYLYRQPSAVGSELRNRSTGRRVAQVAKQQLVQLESDCHVIGCHATSNHLYLLTDESLFKLILK</sequence>
<evidence type="ECO:0000313" key="7">
    <source>
        <dbReference type="Proteomes" id="UP000504606"/>
    </source>
</evidence>
<dbReference type="GeneID" id="113205446"/>
<keyword evidence="7" id="KW-1185">Reference proteome</keyword>
<gene>
    <name evidence="8" type="primary">LOC113205446</name>
</gene>
<dbReference type="GO" id="GO:0005634">
    <property type="term" value="C:nucleus"/>
    <property type="evidence" value="ECO:0007669"/>
    <property type="project" value="UniProtKB-SubCell"/>
</dbReference>
<evidence type="ECO:0000256" key="4">
    <source>
        <dbReference type="ARBA" id="ARBA00022490"/>
    </source>
</evidence>
<name>A0A6J1S774_FRAOC</name>
<reference evidence="8" key="1">
    <citation type="submission" date="2025-08" db="UniProtKB">
        <authorList>
            <consortium name="RefSeq"/>
        </authorList>
    </citation>
    <scope>IDENTIFICATION</scope>
    <source>
        <tissue evidence="8">Whole organism</tissue>
    </source>
</reference>